<keyword evidence="3" id="KW-1185">Reference proteome</keyword>
<dbReference type="Proteomes" id="UP001060919">
    <property type="component" value="Chromosome"/>
</dbReference>
<feature type="transmembrane region" description="Helical" evidence="1">
    <location>
        <begin position="85"/>
        <end position="108"/>
    </location>
</feature>
<keyword evidence="1" id="KW-1133">Transmembrane helix</keyword>
<feature type="transmembrane region" description="Helical" evidence="1">
    <location>
        <begin position="50"/>
        <end position="73"/>
    </location>
</feature>
<evidence type="ECO:0000313" key="2">
    <source>
        <dbReference type="EMBL" id="BDS09626.1"/>
    </source>
</evidence>
<sequence>MKINLLKQIPWALCSLLNQLVVLYAAYYLYDKDYGYGSGRAFSYFLSFSYFVLGAAGILGIVSGVLGMIFSVLSESWFKVTLKMILIYIPCLFLSVVWGYLWLVLLAWI</sequence>
<reference evidence="2" key="1">
    <citation type="submission" date="2022-09" db="EMBL/GenBank/DDBJ databases">
        <title>Aureispira anguillicida sp. nov., isolated from Leptocephalus of Japanese eel Anguilla japonica.</title>
        <authorList>
            <person name="Yuasa K."/>
            <person name="Mekata T."/>
            <person name="Ikunari K."/>
        </authorList>
    </citation>
    <scope>NUCLEOTIDE SEQUENCE</scope>
    <source>
        <strain evidence="2">EL160426</strain>
    </source>
</reference>
<evidence type="ECO:0000313" key="3">
    <source>
        <dbReference type="Proteomes" id="UP001060919"/>
    </source>
</evidence>
<gene>
    <name evidence="2" type="ORF">AsAng_0003300</name>
</gene>
<feature type="transmembrane region" description="Helical" evidence="1">
    <location>
        <begin position="12"/>
        <end position="30"/>
    </location>
</feature>
<dbReference type="EMBL" id="AP026867">
    <property type="protein sequence ID" value="BDS09626.1"/>
    <property type="molecule type" value="Genomic_DNA"/>
</dbReference>
<dbReference type="RefSeq" id="WP_264790998.1">
    <property type="nucleotide sequence ID" value="NZ_AP026867.1"/>
</dbReference>
<protein>
    <submittedName>
        <fullName evidence="2">Uncharacterized protein</fullName>
    </submittedName>
</protein>
<keyword evidence="1" id="KW-0472">Membrane</keyword>
<dbReference type="AlphaFoldDB" id="A0A915VKE4"/>
<proteinExistence type="predicted"/>
<organism evidence="2 3">
    <name type="scientific">Aureispira anguillae</name>
    <dbReference type="NCBI Taxonomy" id="2864201"/>
    <lineage>
        <taxon>Bacteria</taxon>
        <taxon>Pseudomonadati</taxon>
        <taxon>Bacteroidota</taxon>
        <taxon>Saprospiria</taxon>
        <taxon>Saprospirales</taxon>
        <taxon>Saprospiraceae</taxon>
        <taxon>Aureispira</taxon>
    </lineage>
</organism>
<accession>A0A915VKE4</accession>
<dbReference type="KEGG" id="aup:AsAng_0003300"/>
<keyword evidence="1" id="KW-0812">Transmembrane</keyword>
<evidence type="ECO:0000256" key="1">
    <source>
        <dbReference type="SAM" id="Phobius"/>
    </source>
</evidence>
<name>A0A915VKE4_9BACT</name>